<dbReference type="Proteomes" id="UP000295510">
    <property type="component" value="Unassembled WGS sequence"/>
</dbReference>
<gene>
    <name evidence="1" type="ORF">DFR43_10713</name>
</gene>
<dbReference type="Pfam" id="PF11249">
    <property type="entry name" value="DUF3047"/>
    <property type="match status" value="1"/>
</dbReference>
<sequence>MTPQRQPPTDIVRRQWLAWAAALPLLPACISPAHMPTDEASAHPGADLNDSAWARAHRLPGISSRWQHRTFPNRQPVRYEPVADWHGRPALRATAQRANSLVHLPLRHPISPRTHWAFSWWASSLNPQTDITDPSRNDVTLRWTLTFDGDRAAFSRRDHMLSELALLMTGEPLPHATLMYVWDPVHPVGSILPHPHTERIRHLVVQSGTEGLQQWQYHERDLYSDFEAAFGESPGALLGIGAFTNSNNTGHPTQAWYGPVALT</sequence>
<dbReference type="PROSITE" id="PS51318">
    <property type="entry name" value="TAT"/>
    <property type="match status" value="1"/>
</dbReference>
<evidence type="ECO:0000313" key="1">
    <source>
        <dbReference type="EMBL" id="TDQ43245.1"/>
    </source>
</evidence>
<dbReference type="InterPro" id="IPR021409">
    <property type="entry name" value="DUF3047"/>
</dbReference>
<reference evidence="1 2" key="1">
    <citation type="submission" date="2019-03" db="EMBL/GenBank/DDBJ databases">
        <title>Genomic Encyclopedia of Type Strains, Phase IV (KMG-IV): sequencing the most valuable type-strain genomes for metagenomic binning, comparative biology and taxonomic classification.</title>
        <authorList>
            <person name="Goeker M."/>
        </authorList>
    </citation>
    <scope>NUCLEOTIDE SEQUENCE [LARGE SCALE GENOMIC DNA]</scope>
    <source>
        <strain evidence="1 2">DSM 19605</strain>
    </source>
</reference>
<dbReference type="InterPro" id="IPR006311">
    <property type="entry name" value="TAT_signal"/>
</dbReference>
<accession>A0A4R6UEH6</accession>
<name>A0A4R6UEH6_9BURK</name>
<keyword evidence="2" id="KW-1185">Reference proteome</keyword>
<proteinExistence type="predicted"/>
<comment type="caution">
    <text evidence="1">The sequence shown here is derived from an EMBL/GenBank/DDBJ whole genome shotgun (WGS) entry which is preliminary data.</text>
</comment>
<dbReference type="AlphaFoldDB" id="A0A4R6UEH6"/>
<dbReference type="RefSeq" id="WP_164499712.1">
    <property type="nucleotide sequence ID" value="NZ_SNYL01000007.1"/>
</dbReference>
<organism evidence="1 2">
    <name type="scientific">Tepidicella xavieri</name>
    <dbReference type="NCBI Taxonomy" id="360241"/>
    <lineage>
        <taxon>Bacteria</taxon>
        <taxon>Pseudomonadati</taxon>
        <taxon>Pseudomonadota</taxon>
        <taxon>Betaproteobacteria</taxon>
        <taxon>Burkholderiales</taxon>
        <taxon>Tepidicella</taxon>
    </lineage>
</organism>
<protein>
    <submittedName>
        <fullName evidence="1">DUF3047 family protein</fullName>
    </submittedName>
</protein>
<evidence type="ECO:0000313" key="2">
    <source>
        <dbReference type="Proteomes" id="UP000295510"/>
    </source>
</evidence>
<dbReference type="EMBL" id="SNYL01000007">
    <property type="protein sequence ID" value="TDQ43245.1"/>
    <property type="molecule type" value="Genomic_DNA"/>
</dbReference>